<dbReference type="PANTHER" id="PTHR32196:SF29">
    <property type="entry name" value="AUTOINDUCER 2 IMPORT SYSTEM PERMEASE PROTEIN LSRC"/>
    <property type="match status" value="1"/>
</dbReference>
<dbReference type="EMBL" id="FOIM01000013">
    <property type="protein sequence ID" value="SET74739.1"/>
    <property type="molecule type" value="Genomic_DNA"/>
</dbReference>
<dbReference type="CDD" id="cd06579">
    <property type="entry name" value="TM_PBP1_transp_AraH_like"/>
    <property type="match status" value="1"/>
</dbReference>
<keyword evidence="7" id="KW-1133">Transmembrane helix</keyword>
<accession>A0A1I0GUF4</accession>
<dbReference type="Proteomes" id="UP000198508">
    <property type="component" value="Unassembled WGS sequence"/>
</dbReference>
<evidence type="ECO:0000256" key="1">
    <source>
        <dbReference type="ARBA" id="ARBA00004651"/>
    </source>
</evidence>
<dbReference type="GeneID" id="93280562"/>
<evidence type="ECO:0000256" key="2">
    <source>
        <dbReference type="ARBA" id="ARBA00011262"/>
    </source>
</evidence>
<comment type="subunit">
    <text evidence="2">The complex is composed of two ATP-binding proteins (LsrA), two transmembrane proteins (LsrC and LsrD) and a solute-binding protein (LsrB).</text>
</comment>
<keyword evidence="5" id="KW-0997">Cell inner membrane</keyword>
<evidence type="ECO:0000256" key="9">
    <source>
        <dbReference type="ARBA" id="ARBA00025439"/>
    </source>
</evidence>
<keyword evidence="3" id="KW-0813">Transport</keyword>
<dbReference type="InterPro" id="IPR001851">
    <property type="entry name" value="ABC_transp_permease"/>
</dbReference>
<evidence type="ECO:0000256" key="5">
    <source>
        <dbReference type="ARBA" id="ARBA00022519"/>
    </source>
</evidence>
<sequence length="310" mass="32292">MKKFVEKYTFIWPLLGSLILWGLIGAVSGRFTANQLFSCARLASFALLLALGQMVVVTSGEGAIDLSQVYILTLCAYMSCNLMNVNPVLGFVVAIAVGALCGFVNGCINIYLKVPAMITTLATGYIIFTIILIGAPHMTTLPYAGLVSFINMNFGGFSMLTVICIAVAAVLAVLLYKTKYGKQLHAVGQKRLAARYSGIAVGRVVITAFTLGGALCGLAGVLCGAFIGGAFQDMGSTYFLPSIAAAFVGGTAAAGGRSNVLGVCLGALMMSFMTTFLNAASLSPGMQRLIQGAFLVLILVASVSNAVKKK</sequence>
<dbReference type="RefSeq" id="WP_007705099.1">
    <property type="nucleotide sequence ID" value="NZ_CABJCG010000002.1"/>
</dbReference>
<evidence type="ECO:0000256" key="10">
    <source>
        <dbReference type="ARBA" id="ARBA00039382"/>
    </source>
</evidence>
<proteinExistence type="predicted"/>
<evidence type="ECO:0000256" key="8">
    <source>
        <dbReference type="ARBA" id="ARBA00023136"/>
    </source>
</evidence>
<evidence type="ECO:0000313" key="11">
    <source>
        <dbReference type="EMBL" id="SET74739.1"/>
    </source>
</evidence>
<comment type="subcellular location">
    <subcellularLocation>
        <location evidence="1">Cell membrane</location>
        <topology evidence="1">Multi-pass membrane protein</topology>
    </subcellularLocation>
</comment>
<evidence type="ECO:0000256" key="6">
    <source>
        <dbReference type="ARBA" id="ARBA00022692"/>
    </source>
</evidence>
<keyword evidence="8" id="KW-0472">Membrane</keyword>
<protein>
    <recommendedName>
        <fullName evidence="10">Autoinducer 2 import system permease protein LsrC</fullName>
    </recommendedName>
</protein>
<comment type="function">
    <text evidence="9">Part of the ABC transporter complex LsrABCD involved in autoinducer 2 (AI-2) import. Probably responsible for the translocation of the substrate across the membrane.</text>
</comment>
<keyword evidence="4" id="KW-1003">Cell membrane</keyword>
<evidence type="ECO:0000256" key="7">
    <source>
        <dbReference type="ARBA" id="ARBA00022989"/>
    </source>
</evidence>
<keyword evidence="12" id="KW-1185">Reference proteome</keyword>
<name>A0A1I0GUF4_9FIRM</name>
<dbReference type="GO" id="GO:0005886">
    <property type="term" value="C:plasma membrane"/>
    <property type="evidence" value="ECO:0007669"/>
    <property type="project" value="UniProtKB-SubCell"/>
</dbReference>
<organism evidence="11 12">
    <name type="scientific">Enterocloster lavalensis</name>
    <dbReference type="NCBI Taxonomy" id="460384"/>
    <lineage>
        <taxon>Bacteria</taxon>
        <taxon>Bacillati</taxon>
        <taxon>Bacillota</taxon>
        <taxon>Clostridia</taxon>
        <taxon>Lachnospirales</taxon>
        <taxon>Lachnospiraceae</taxon>
        <taxon>Enterocloster</taxon>
    </lineage>
</organism>
<dbReference type="PANTHER" id="PTHR32196">
    <property type="entry name" value="ABC TRANSPORTER PERMEASE PROTEIN YPHD-RELATED-RELATED"/>
    <property type="match status" value="1"/>
</dbReference>
<dbReference type="STRING" id="460384.SAMN05216313_11337"/>
<dbReference type="GO" id="GO:0022857">
    <property type="term" value="F:transmembrane transporter activity"/>
    <property type="evidence" value="ECO:0007669"/>
    <property type="project" value="InterPro"/>
</dbReference>
<reference evidence="12" key="1">
    <citation type="submission" date="2016-10" db="EMBL/GenBank/DDBJ databases">
        <authorList>
            <person name="Varghese N."/>
            <person name="Submissions S."/>
        </authorList>
    </citation>
    <scope>NUCLEOTIDE SEQUENCE [LARGE SCALE GENOMIC DNA]</scope>
    <source>
        <strain evidence="12">NLAE-zl-G277</strain>
    </source>
</reference>
<dbReference type="AlphaFoldDB" id="A0A1I0GUF4"/>
<evidence type="ECO:0000256" key="3">
    <source>
        <dbReference type="ARBA" id="ARBA00022448"/>
    </source>
</evidence>
<evidence type="ECO:0000256" key="4">
    <source>
        <dbReference type="ARBA" id="ARBA00022475"/>
    </source>
</evidence>
<gene>
    <name evidence="11" type="ORF">SAMN05216313_11337</name>
</gene>
<keyword evidence="6" id="KW-0812">Transmembrane</keyword>
<dbReference type="Pfam" id="PF02653">
    <property type="entry name" value="BPD_transp_2"/>
    <property type="match status" value="1"/>
</dbReference>
<evidence type="ECO:0000313" key="12">
    <source>
        <dbReference type="Proteomes" id="UP000198508"/>
    </source>
</evidence>